<feature type="region of interest" description="Disordered" evidence="1">
    <location>
        <begin position="1"/>
        <end position="34"/>
    </location>
</feature>
<dbReference type="AlphaFoldDB" id="A0AAV2NC32"/>
<dbReference type="Proteomes" id="UP001497644">
    <property type="component" value="Chromosome 13"/>
</dbReference>
<keyword evidence="3" id="KW-1185">Reference proteome</keyword>
<gene>
    <name evidence="2" type="ORF">LPLAT_LOCUS3496</name>
</gene>
<reference evidence="2" key="1">
    <citation type="submission" date="2024-04" db="EMBL/GenBank/DDBJ databases">
        <authorList>
            <consortium name="Molecular Ecology Group"/>
        </authorList>
    </citation>
    <scope>NUCLEOTIDE SEQUENCE</scope>
</reference>
<feature type="compositionally biased region" description="Basic residues" evidence="1">
    <location>
        <begin position="18"/>
        <end position="34"/>
    </location>
</feature>
<evidence type="ECO:0000256" key="1">
    <source>
        <dbReference type="SAM" id="MobiDB-lite"/>
    </source>
</evidence>
<feature type="region of interest" description="Disordered" evidence="1">
    <location>
        <begin position="48"/>
        <end position="87"/>
    </location>
</feature>
<evidence type="ECO:0000313" key="3">
    <source>
        <dbReference type="Proteomes" id="UP001497644"/>
    </source>
</evidence>
<organism evidence="2 3">
    <name type="scientific">Lasius platythorax</name>
    <dbReference type="NCBI Taxonomy" id="488582"/>
    <lineage>
        <taxon>Eukaryota</taxon>
        <taxon>Metazoa</taxon>
        <taxon>Ecdysozoa</taxon>
        <taxon>Arthropoda</taxon>
        <taxon>Hexapoda</taxon>
        <taxon>Insecta</taxon>
        <taxon>Pterygota</taxon>
        <taxon>Neoptera</taxon>
        <taxon>Endopterygota</taxon>
        <taxon>Hymenoptera</taxon>
        <taxon>Apocrita</taxon>
        <taxon>Aculeata</taxon>
        <taxon>Formicoidea</taxon>
        <taxon>Formicidae</taxon>
        <taxon>Formicinae</taxon>
        <taxon>Lasius</taxon>
        <taxon>Lasius</taxon>
    </lineage>
</organism>
<proteinExistence type="predicted"/>
<evidence type="ECO:0000313" key="2">
    <source>
        <dbReference type="EMBL" id="CAL1677468.1"/>
    </source>
</evidence>
<name>A0AAV2NC32_9HYME</name>
<protein>
    <submittedName>
        <fullName evidence="2">Uncharacterized protein</fullName>
    </submittedName>
</protein>
<dbReference type="EMBL" id="OZ034836">
    <property type="protein sequence ID" value="CAL1677468.1"/>
    <property type="molecule type" value="Genomic_DNA"/>
</dbReference>
<sequence length="123" mass="13218">MRSPGGSAGRLSPALCFRKPRGKDKGGFPRHKPWGIARTLRRALRLAVGSAAPNGERRGPRLEGGGAGTRAGILESRPRPPQHQWEGVTWSRCPLRVTTGRHSHDGGRGGVLAARLRHLPGDN</sequence>
<accession>A0AAV2NC32</accession>